<dbReference type="InterPro" id="IPR010982">
    <property type="entry name" value="Lambda_DNA-bd_dom_sf"/>
</dbReference>
<evidence type="ECO:0000256" key="1">
    <source>
        <dbReference type="ARBA" id="ARBA00022491"/>
    </source>
</evidence>
<dbReference type="InterPro" id="IPR046335">
    <property type="entry name" value="LacI/GalR-like_sensor"/>
</dbReference>
<dbReference type="RefSeq" id="WP_281735240.1">
    <property type="nucleotide sequence ID" value="NZ_JAKETQ010000001.1"/>
</dbReference>
<dbReference type="Gene3D" id="3.40.50.2300">
    <property type="match status" value="2"/>
</dbReference>
<dbReference type="SUPFAM" id="SSF47413">
    <property type="entry name" value="lambda repressor-like DNA-binding domains"/>
    <property type="match status" value="1"/>
</dbReference>
<dbReference type="CDD" id="cd01392">
    <property type="entry name" value="HTH_LacI"/>
    <property type="match status" value="1"/>
</dbReference>
<sequence>MTDQPVEDMGKRATMIDVAERASVSQATVSLVLNGVANARVSESTRQRIFEAAEALGYRKGPRHSVPENASPVIGLLLDEVSTTPFAMPFIEGARDEAALQDVLLATFCTRGDPKLENAALDMLAQQKAIGVIYATLVTTQLAEMPERLGNLPTVLLNCYEKRARYPSVVPGDVAGGHAATEALLKVGHRRIAHLAGEQWIEAARARAQGYRQALTTWDVAVDPDLLVTGGWTVNGGRELTAKLLELDNPPTAIFCFNDRMAIGAYDAVRAKGLRVPDDISIVGFDDEDLASYAQPPLSTVILPHDEMARWAVGALLDRRAGDTSARKIKMECPLVPRGSIAPPAKTRS</sequence>
<dbReference type="SUPFAM" id="SSF53822">
    <property type="entry name" value="Periplasmic binding protein-like I"/>
    <property type="match status" value="1"/>
</dbReference>
<dbReference type="InterPro" id="IPR000843">
    <property type="entry name" value="HTH_LacI"/>
</dbReference>
<evidence type="ECO:0000256" key="2">
    <source>
        <dbReference type="ARBA" id="ARBA00023015"/>
    </source>
</evidence>
<dbReference type="Pfam" id="PF00356">
    <property type="entry name" value="LacI"/>
    <property type="match status" value="1"/>
</dbReference>
<dbReference type="EMBL" id="JALAZD010000001">
    <property type="protein sequence ID" value="MCI0126315.1"/>
    <property type="molecule type" value="Genomic_DNA"/>
</dbReference>
<organism evidence="6 7">
    <name type="scientific">Paradevosia shaoguanensis</name>
    <dbReference type="NCBI Taxonomy" id="1335043"/>
    <lineage>
        <taxon>Bacteria</taxon>
        <taxon>Pseudomonadati</taxon>
        <taxon>Pseudomonadota</taxon>
        <taxon>Alphaproteobacteria</taxon>
        <taxon>Hyphomicrobiales</taxon>
        <taxon>Devosiaceae</taxon>
        <taxon>Paradevosia</taxon>
    </lineage>
</organism>
<dbReference type="Gene3D" id="1.10.260.40">
    <property type="entry name" value="lambda repressor-like DNA-binding domains"/>
    <property type="match status" value="1"/>
</dbReference>
<dbReference type="CDD" id="cd06288">
    <property type="entry name" value="PBP1_sucrose_transcription_regulator"/>
    <property type="match status" value="1"/>
</dbReference>
<proteinExistence type="predicted"/>
<name>A0AA41QJY9_9HYPH</name>
<dbReference type="GO" id="GO:0003700">
    <property type="term" value="F:DNA-binding transcription factor activity"/>
    <property type="evidence" value="ECO:0007669"/>
    <property type="project" value="TreeGrafter"/>
</dbReference>
<protein>
    <submittedName>
        <fullName evidence="6">LacI family DNA-binding transcriptional regulator</fullName>
    </submittedName>
</protein>
<dbReference type="PANTHER" id="PTHR30146:SF148">
    <property type="entry name" value="HTH-TYPE TRANSCRIPTIONAL REPRESSOR PURR-RELATED"/>
    <property type="match status" value="1"/>
</dbReference>
<keyword evidence="2" id="KW-0805">Transcription regulation</keyword>
<dbReference type="Proteomes" id="UP001156140">
    <property type="component" value="Unassembled WGS sequence"/>
</dbReference>
<evidence type="ECO:0000256" key="3">
    <source>
        <dbReference type="ARBA" id="ARBA00023125"/>
    </source>
</evidence>
<keyword evidence="3 6" id="KW-0238">DNA-binding</keyword>
<keyword evidence="7" id="KW-1185">Reference proteome</keyword>
<dbReference type="GO" id="GO:0000976">
    <property type="term" value="F:transcription cis-regulatory region binding"/>
    <property type="evidence" value="ECO:0007669"/>
    <property type="project" value="TreeGrafter"/>
</dbReference>
<dbReference type="Pfam" id="PF13377">
    <property type="entry name" value="Peripla_BP_3"/>
    <property type="match status" value="1"/>
</dbReference>
<evidence type="ECO:0000313" key="6">
    <source>
        <dbReference type="EMBL" id="MCI0126315.1"/>
    </source>
</evidence>
<keyword evidence="1" id="KW-0678">Repressor</keyword>
<evidence type="ECO:0000313" key="7">
    <source>
        <dbReference type="Proteomes" id="UP001156140"/>
    </source>
</evidence>
<feature type="domain" description="HTH lacI-type" evidence="5">
    <location>
        <begin position="13"/>
        <end position="59"/>
    </location>
</feature>
<dbReference type="AlphaFoldDB" id="A0AA41QJY9"/>
<gene>
    <name evidence="6" type="ORF">ML536_05695</name>
</gene>
<comment type="caution">
    <text evidence="6">The sequence shown here is derived from an EMBL/GenBank/DDBJ whole genome shotgun (WGS) entry which is preliminary data.</text>
</comment>
<evidence type="ECO:0000259" key="5">
    <source>
        <dbReference type="PROSITE" id="PS50932"/>
    </source>
</evidence>
<reference evidence="6" key="1">
    <citation type="submission" date="2022-03" db="EMBL/GenBank/DDBJ databases">
        <title>The complete genome sequence of a Methyloterrigena soli.</title>
        <authorList>
            <person name="Zi Z."/>
        </authorList>
    </citation>
    <scope>NUCLEOTIDE SEQUENCE</scope>
    <source>
        <strain evidence="6">M48</strain>
    </source>
</reference>
<accession>A0AA41QJY9</accession>
<dbReference type="InterPro" id="IPR028082">
    <property type="entry name" value="Peripla_BP_I"/>
</dbReference>
<dbReference type="PROSITE" id="PS50932">
    <property type="entry name" value="HTH_LACI_2"/>
    <property type="match status" value="1"/>
</dbReference>
<dbReference type="PANTHER" id="PTHR30146">
    <property type="entry name" value="LACI-RELATED TRANSCRIPTIONAL REPRESSOR"/>
    <property type="match status" value="1"/>
</dbReference>
<dbReference type="SMART" id="SM00354">
    <property type="entry name" value="HTH_LACI"/>
    <property type="match status" value="1"/>
</dbReference>
<keyword evidence="4" id="KW-0804">Transcription</keyword>
<dbReference type="PROSITE" id="PS00356">
    <property type="entry name" value="HTH_LACI_1"/>
    <property type="match status" value="1"/>
</dbReference>
<evidence type="ECO:0000256" key="4">
    <source>
        <dbReference type="ARBA" id="ARBA00023163"/>
    </source>
</evidence>